<feature type="transmembrane region" description="Helical" evidence="12">
    <location>
        <begin position="409"/>
        <end position="428"/>
    </location>
</feature>
<comment type="subcellular location">
    <subcellularLocation>
        <location evidence="1">Cell membrane</location>
        <topology evidence="1">Multi-pass membrane protein</topology>
    </subcellularLocation>
</comment>
<evidence type="ECO:0000256" key="4">
    <source>
        <dbReference type="ARBA" id="ARBA00022519"/>
    </source>
</evidence>
<keyword evidence="4" id="KW-0997">Cell inner membrane</keyword>
<keyword evidence="6 12" id="KW-0812">Transmembrane</keyword>
<protein>
    <recommendedName>
        <fullName evidence="10">Xylose transport system permease protein XylH</fullName>
    </recommendedName>
</protein>
<evidence type="ECO:0000256" key="11">
    <source>
        <dbReference type="SAM" id="MobiDB-lite"/>
    </source>
</evidence>
<feature type="region of interest" description="Disordered" evidence="11">
    <location>
        <begin position="1"/>
        <end position="20"/>
    </location>
</feature>
<keyword evidence="2" id="KW-0813">Transport</keyword>
<feature type="transmembrane region" description="Helical" evidence="12">
    <location>
        <begin position="353"/>
        <end position="376"/>
    </location>
</feature>
<dbReference type="Proteomes" id="UP001205337">
    <property type="component" value="Unassembled WGS sequence"/>
</dbReference>
<feature type="transmembrane region" description="Helical" evidence="12">
    <location>
        <begin position="383"/>
        <end position="403"/>
    </location>
</feature>
<dbReference type="PANTHER" id="PTHR32196">
    <property type="entry name" value="ABC TRANSPORTER PERMEASE PROTEIN YPHD-RELATED-RELATED"/>
    <property type="match status" value="1"/>
</dbReference>
<feature type="transmembrane region" description="Helical" evidence="12">
    <location>
        <begin position="327"/>
        <end position="347"/>
    </location>
</feature>
<dbReference type="EMBL" id="JANTHX010000008">
    <property type="protein sequence ID" value="MCS0500620.1"/>
    <property type="molecule type" value="Genomic_DNA"/>
</dbReference>
<evidence type="ECO:0000256" key="8">
    <source>
        <dbReference type="ARBA" id="ARBA00023136"/>
    </source>
</evidence>
<evidence type="ECO:0000256" key="9">
    <source>
        <dbReference type="ARBA" id="ARBA00035611"/>
    </source>
</evidence>
<evidence type="ECO:0000256" key="2">
    <source>
        <dbReference type="ARBA" id="ARBA00022448"/>
    </source>
</evidence>
<gene>
    <name evidence="13" type="ORF">NUH29_13795</name>
</gene>
<evidence type="ECO:0000256" key="12">
    <source>
        <dbReference type="SAM" id="Phobius"/>
    </source>
</evidence>
<feature type="transmembrane region" description="Helical" evidence="12">
    <location>
        <begin position="245"/>
        <end position="266"/>
    </location>
</feature>
<keyword evidence="5" id="KW-0762">Sugar transport</keyword>
<feature type="transmembrane region" description="Helical" evidence="12">
    <location>
        <begin position="278"/>
        <end position="298"/>
    </location>
</feature>
<dbReference type="PANTHER" id="PTHR32196:SF32">
    <property type="entry name" value="XYLOSE TRANSPORT SYSTEM PERMEASE PROTEIN XYLH"/>
    <property type="match status" value="1"/>
</dbReference>
<dbReference type="RefSeq" id="WP_258799810.1">
    <property type="nucleotide sequence ID" value="NZ_JANTHX010000008.1"/>
</dbReference>
<dbReference type="InterPro" id="IPR001851">
    <property type="entry name" value="ABC_transp_permease"/>
</dbReference>
<evidence type="ECO:0000256" key="7">
    <source>
        <dbReference type="ARBA" id="ARBA00022989"/>
    </source>
</evidence>
<organism evidence="13 14">
    <name type="scientific">Protaetiibacter mangrovi</name>
    <dbReference type="NCBI Taxonomy" id="2970926"/>
    <lineage>
        <taxon>Bacteria</taxon>
        <taxon>Bacillati</taxon>
        <taxon>Actinomycetota</taxon>
        <taxon>Actinomycetes</taxon>
        <taxon>Micrococcales</taxon>
        <taxon>Microbacteriaceae</taxon>
        <taxon>Protaetiibacter</taxon>
    </lineage>
</organism>
<feature type="transmembrane region" description="Helical" evidence="12">
    <location>
        <begin position="113"/>
        <end position="130"/>
    </location>
</feature>
<evidence type="ECO:0000256" key="6">
    <source>
        <dbReference type="ARBA" id="ARBA00022692"/>
    </source>
</evidence>
<evidence type="ECO:0000256" key="10">
    <source>
        <dbReference type="ARBA" id="ARBA00035686"/>
    </source>
</evidence>
<evidence type="ECO:0000256" key="5">
    <source>
        <dbReference type="ARBA" id="ARBA00022597"/>
    </source>
</evidence>
<dbReference type="CDD" id="cd06579">
    <property type="entry name" value="TM_PBP1_transp_AraH_like"/>
    <property type="match status" value="1"/>
</dbReference>
<comment type="caution">
    <text evidence="13">The sequence shown here is derived from an EMBL/GenBank/DDBJ whole genome shotgun (WGS) entry which is preliminary data.</text>
</comment>
<evidence type="ECO:0000256" key="3">
    <source>
        <dbReference type="ARBA" id="ARBA00022475"/>
    </source>
</evidence>
<feature type="transmembrane region" description="Helical" evidence="12">
    <location>
        <begin position="142"/>
        <end position="162"/>
    </location>
</feature>
<accession>A0ABT1ZJ70</accession>
<keyword evidence="3" id="KW-1003">Cell membrane</keyword>
<keyword evidence="7 12" id="KW-1133">Transmembrane helix</keyword>
<feature type="transmembrane region" description="Helical" evidence="12">
    <location>
        <begin position="85"/>
        <end position="108"/>
    </location>
</feature>
<keyword evidence="14" id="KW-1185">Reference proteome</keyword>
<feature type="transmembrane region" description="Helical" evidence="12">
    <location>
        <begin position="169"/>
        <end position="193"/>
    </location>
</feature>
<dbReference type="Pfam" id="PF02653">
    <property type="entry name" value="BPD_transp_2"/>
    <property type="match status" value="1"/>
</dbReference>
<comment type="function">
    <text evidence="9">Part of the binding-protein-dependent transport system for D-xylose. Probably responsible for the translocation of the substrate across the membrane.</text>
</comment>
<evidence type="ECO:0000313" key="13">
    <source>
        <dbReference type="EMBL" id="MCS0500620.1"/>
    </source>
</evidence>
<evidence type="ECO:0000313" key="14">
    <source>
        <dbReference type="Proteomes" id="UP001205337"/>
    </source>
</evidence>
<feature type="transmembrane region" description="Helical" evidence="12">
    <location>
        <begin position="52"/>
        <end position="73"/>
    </location>
</feature>
<reference evidence="13 14" key="1">
    <citation type="submission" date="2022-08" db="EMBL/GenBank/DDBJ databases">
        <authorList>
            <person name="Li F."/>
        </authorList>
    </citation>
    <scope>NUCLEOTIDE SEQUENCE [LARGE SCALE GENOMIC DNA]</scope>
    <source>
        <strain evidence="13 14">10F1B-8-1</strain>
    </source>
</reference>
<sequence length="439" mass="45476">MTTTPETPNPPASLDTTNLPAEGGFIGSGQEGGIRDQARSYIQRVRSGDMGALPAIGGLIVLVILFTILSQAMLGQQFFLTERNFANLLTQASSLVMLAMALVFVILLGEIDLSAGVTSGVALSAFVVLTKPDTINMPWVPALLIALAVGVLIGAFIGFFVARVGIPSFVVTLGLFIGLQGVTLILLGAGGVFRIQIPDFLAIENSNLPVWGGWVMLGVILVVSFGMSMWDRALRTRAGVPNRTFALVIAKLVVIAVLGGFVVAVLNQNRSSSIKEIVGVPIVVPIVLVILWVGTFLLDRTKFGRYIYAIGGNAEAARRSGIKVITIRWAAFIVCSVLAVVAGVFSASKVGSVNAGFGVDTVLSGVAAAVVGGVSLFGGRGRLMHAAIGALVIAVIANGLGLLNLPAGVNYIVTGGVLILAATVDAVSRVRAGGSLFRT</sequence>
<keyword evidence="8 12" id="KW-0472">Membrane</keyword>
<name>A0ABT1ZJ70_9MICO</name>
<evidence type="ECO:0000256" key="1">
    <source>
        <dbReference type="ARBA" id="ARBA00004651"/>
    </source>
</evidence>
<proteinExistence type="predicted"/>